<evidence type="ECO:0000256" key="15">
    <source>
        <dbReference type="ARBA" id="ARBA00063040"/>
    </source>
</evidence>
<keyword evidence="22" id="KW-1185">Reference proteome</keyword>
<keyword evidence="5" id="KW-0808">Transferase</keyword>
<evidence type="ECO:0000256" key="6">
    <source>
        <dbReference type="ARBA" id="ARBA00022692"/>
    </source>
</evidence>
<dbReference type="OrthoDB" id="1711136at2759"/>
<dbReference type="PROSITE" id="PS50089">
    <property type="entry name" value="ZF_RING_2"/>
    <property type="match status" value="1"/>
</dbReference>
<evidence type="ECO:0000256" key="17">
    <source>
        <dbReference type="ARBA" id="ARBA00075536"/>
    </source>
</evidence>
<dbReference type="STRING" id="75743.A0A401P635"/>
<comment type="subcellular location">
    <subcellularLocation>
        <location evidence="2">Endoplasmic reticulum membrane</location>
        <topology evidence="2">Multi-pass membrane protein</topology>
    </subcellularLocation>
</comment>
<dbReference type="GO" id="GO:0016567">
    <property type="term" value="P:protein ubiquitination"/>
    <property type="evidence" value="ECO:0007669"/>
    <property type="project" value="TreeGrafter"/>
</dbReference>
<keyword evidence="8 18" id="KW-0863">Zinc-finger</keyword>
<dbReference type="InterPro" id="IPR013083">
    <property type="entry name" value="Znf_RING/FYVE/PHD"/>
</dbReference>
<feature type="domain" description="RING-type" evidence="20">
    <location>
        <begin position="411"/>
        <end position="453"/>
    </location>
</feature>
<feature type="transmembrane region" description="Helical" evidence="19">
    <location>
        <begin position="27"/>
        <end position="47"/>
    </location>
</feature>
<feature type="transmembrane region" description="Helical" evidence="19">
    <location>
        <begin position="221"/>
        <end position="242"/>
    </location>
</feature>
<evidence type="ECO:0000256" key="10">
    <source>
        <dbReference type="ARBA" id="ARBA00022824"/>
    </source>
</evidence>
<dbReference type="SUPFAM" id="SSF57850">
    <property type="entry name" value="RING/U-box"/>
    <property type="match status" value="1"/>
</dbReference>
<dbReference type="EMBL" id="BFAA01008539">
    <property type="protein sequence ID" value="GCB68566.1"/>
    <property type="molecule type" value="Genomic_DNA"/>
</dbReference>
<evidence type="ECO:0000256" key="5">
    <source>
        <dbReference type="ARBA" id="ARBA00022679"/>
    </source>
</evidence>
<comment type="pathway">
    <text evidence="3">Protein modification; protein ubiquitination.</text>
</comment>
<evidence type="ECO:0000256" key="11">
    <source>
        <dbReference type="ARBA" id="ARBA00022833"/>
    </source>
</evidence>
<dbReference type="SMART" id="SM00184">
    <property type="entry name" value="RING"/>
    <property type="match status" value="1"/>
</dbReference>
<evidence type="ECO:0000256" key="7">
    <source>
        <dbReference type="ARBA" id="ARBA00022723"/>
    </source>
</evidence>
<evidence type="ECO:0000256" key="14">
    <source>
        <dbReference type="ARBA" id="ARBA00057605"/>
    </source>
</evidence>
<evidence type="ECO:0000313" key="22">
    <source>
        <dbReference type="Proteomes" id="UP000288216"/>
    </source>
</evidence>
<evidence type="ECO:0000256" key="1">
    <source>
        <dbReference type="ARBA" id="ARBA00000900"/>
    </source>
</evidence>
<evidence type="ECO:0000256" key="2">
    <source>
        <dbReference type="ARBA" id="ARBA00004477"/>
    </source>
</evidence>
<keyword evidence="13 19" id="KW-0472">Membrane</keyword>
<feature type="transmembrane region" description="Helical" evidence="19">
    <location>
        <begin position="180"/>
        <end position="200"/>
    </location>
</feature>
<keyword evidence="9" id="KW-0833">Ubl conjugation pathway</keyword>
<keyword evidence="7" id="KW-0479">Metal-binding</keyword>
<comment type="caution">
    <text evidence="21">The sequence shown here is derived from an EMBL/GenBank/DDBJ whole genome shotgun (WGS) entry which is preliminary data.</text>
</comment>
<protein>
    <recommendedName>
        <fullName evidence="16">E3 ubiquitin-protein ligase RNF26</fullName>
        <ecNumber evidence="4">2.3.2.27</ecNumber>
    </recommendedName>
    <alternativeName>
        <fullName evidence="17">RING finger protein 26</fullName>
    </alternativeName>
</protein>
<dbReference type="Proteomes" id="UP000288216">
    <property type="component" value="Unassembled WGS sequence"/>
</dbReference>
<evidence type="ECO:0000256" key="19">
    <source>
        <dbReference type="SAM" id="Phobius"/>
    </source>
</evidence>
<dbReference type="OMA" id="TAILLWT"/>
<evidence type="ECO:0000256" key="3">
    <source>
        <dbReference type="ARBA" id="ARBA00004906"/>
    </source>
</evidence>
<evidence type="ECO:0000259" key="20">
    <source>
        <dbReference type="PROSITE" id="PS50089"/>
    </source>
</evidence>
<keyword evidence="6 19" id="KW-0812">Transmembrane</keyword>
<dbReference type="GO" id="GO:0005789">
    <property type="term" value="C:endoplasmic reticulum membrane"/>
    <property type="evidence" value="ECO:0007669"/>
    <property type="project" value="UniProtKB-SubCell"/>
</dbReference>
<dbReference type="Gene3D" id="3.30.40.10">
    <property type="entry name" value="Zinc/RING finger domain, C3HC4 (zinc finger)"/>
    <property type="match status" value="1"/>
</dbReference>
<sequence>MADLIILLISGLGRALDLLCFLLDLNFWLVSSVVAALSGLLHLLLCLPGAVASFFGLCYNLLGLLVLGTAELCYCALHLTLNLVCSLLRVLLNLAESLKVVGHLLSYLSLRGREMLQRGLATTTCSGHVFLKQIWDAVGILASLAAYFVNTVINLFLIGTQNLLSVATVLWNPLVGASEIFASILAYLSSSVLGNVILLWTPCQFVIEVLISLTRVLADIFLLNLYGLTITFAVISTTTIYANPEIILRIANQVTMHLSTAPNLHWIRRNVTHVCRLVMAKMQLMVNSETWWRIYSQQLQGFNPAYVNNWPLNQRWRHQADPNENVQGQTAVDPHLALQLEQQTDPNPAQGDGNPAREQRLILAETPVCGPNARPLHSIEMPAGSKDDNSNAPVESNLWMLLKEQEERKKCVICQDQAKSVLLLPCRHLCLCQGCTDILLQQSIYQRNCPLCREMILQTLDVYF</sequence>
<dbReference type="GO" id="GO:0008270">
    <property type="term" value="F:zinc ion binding"/>
    <property type="evidence" value="ECO:0007669"/>
    <property type="project" value="UniProtKB-KW"/>
</dbReference>
<gene>
    <name evidence="21" type="ORF">scyTo_0015230</name>
</gene>
<dbReference type="PANTHER" id="PTHR22696">
    <property type="entry name" value="E3 UBIQUITIN-PROTEIN LIGASE RNF26"/>
    <property type="match status" value="1"/>
</dbReference>
<dbReference type="EC" id="2.3.2.27" evidence="4"/>
<feature type="transmembrane region" description="Helical" evidence="19">
    <location>
        <begin position="59"/>
        <end position="81"/>
    </location>
</feature>
<evidence type="ECO:0000256" key="4">
    <source>
        <dbReference type="ARBA" id="ARBA00012483"/>
    </source>
</evidence>
<comment type="function">
    <text evidence="14">E3 ubiquitin-protein ligase that plays a key role in endosome organization by retaining vesicles in the perinuclear cloud. Acts as a platform for perinuclear positioning of the endosomal system by mediating ubiquitination of SQSTM1 through interaction with the ubiquitin conjugating enzyme UBE2J1. Ubiquitinated SQSTM1 attracts specific vesicle-associated adapters, forming a molecular bridge that restrains cognate vesicles in the perinuclear region and organizes the endosomal pathway for efficient cargo transport. Also acts as a regulator of type I interferon production in response to viral infection by mediating the formation of 'Lys-11'-linked polyubiquitin chains on TMEM173/STING, leading to stabilize TMEM173/STING. Also required to limit type I interferon response by promoting autophagic degradation of IRF3.</text>
</comment>
<comment type="catalytic activity">
    <reaction evidence="1">
        <text>S-ubiquitinyl-[E2 ubiquitin-conjugating enzyme]-L-cysteine + [acceptor protein]-L-lysine = [E2 ubiquitin-conjugating enzyme]-L-cysteine + N(6)-ubiquitinyl-[acceptor protein]-L-lysine.</text>
        <dbReference type="EC" id="2.3.2.27"/>
    </reaction>
</comment>
<keyword evidence="12 19" id="KW-1133">Transmembrane helix</keyword>
<evidence type="ECO:0000256" key="12">
    <source>
        <dbReference type="ARBA" id="ARBA00022989"/>
    </source>
</evidence>
<dbReference type="GO" id="GO:0006511">
    <property type="term" value="P:ubiquitin-dependent protein catabolic process"/>
    <property type="evidence" value="ECO:0007669"/>
    <property type="project" value="TreeGrafter"/>
</dbReference>
<organism evidence="21 22">
    <name type="scientific">Scyliorhinus torazame</name>
    <name type="common">Cloudy catshark</name>
    <name type="synonym">Catulus torazame</name>
    <dbReference type="NCBI Taxonomy" id="75743"/>
    <lineage>
        <taxon>Eukaryota</taxon>
        <taxon>Metazoa</taxon>
        <taxon>Chordata</taxon>
        <taxon>Craniata</taxon>
        <taxon>Vertebrata</taxon>
        <taxon>Chondrichthyes</taxon>
        <taxon>Elasmobranchii</taxon>
        <taxon>Galeomorphii</taxon>
        <taxon>Galeoidea</taxon>
        <taxon>Carcharhiniformes</taxon>
        <taxon>Scyliorhinidae</taxon>
        <taxon>Scyliorhinus</taxon>
    </lineage>
</organism>
<evidence type="ECO:0000313" key="21">
    <source>
        <dbReference type="EMBL" id="GCB68566.1"/>
    </source>
</evidence>
<reference evidence="21 22" key="1">
    <citation type="journal article" date="2018" name="Nat. Ecol. Evol.">
        <title>Shark genomes provide insights into elasmobranch evolution and the origin of vertebrates.</title>
        <authorList>
            <person name="Hara Y"/>
            <person name="Yamaguchi K"/>
            <person name="Onimaru K"/>
            <person name="Kadota M"/>
            <person name="Koyanagi M"/>
            <person name="Keeley SD"/>
            <person name="Tatsumi K"/>
            <person name="Tanaka K"/>
            <person name="Motone F"/>
            <person name="Kageyama Y"/>
            <person name="Nozu R"/>
            <person name="Adachi N"/>
            <person name="Nishimura O"/>
            <person name="Nakagawa R"/>
            <person name="Tanegashima C"/>
            <person name="Kiyatake I"/>
            <person name="Matsumoto R"/>
            <person name="Murakumo K"/>
            <person name="Nishida K"/>
            <person name="Terakita A"/>
            <person name="Kuratani S"/>
            <person name="Sato K"/>
            <person name="Hyodo S Kuraku.S."/>
        </authorList>
    </citation>
    <scope>NUCLEOTIDE SEQUENCE [LARGE SCALE GENOMIC DNA]</scope>
</reference>
<dbReference type="FunFam" id="3.30.40.10:FF:000387">
    <property type="entry name" value="RING finger protein 26"/>
    <property type="match status" value="1"/>
</dbReference>
<evidence type="ECO:0000256" key="13">
    <source>
        <dbReference type="ARBA" id="ARBA00023136"/>
    </source>
</evidence>
<evidence type="ECO:0000256" key="9">
    <source>
        <dbReference type="ARBA" id="ARBA00022786"/>
    </source>
</evidence>
<dbReference type="InterPro" id="IPR040089">
    <property type="entry name" value="RNF26_mRING-HC-C3HC5"/>
</dbReference>
<accession>A0A401P635</accession>
<proteinExistence type="predicted"/>
<dbReference type="InterPro" id="IPR001841">
    <property type="entry name" value="Znf_RING"/>
</dbReference>
<dbReference type="Pfam" id="PF13920">
    <property type="entry name" value="zf-C3HC4_3"/>
    <property type="match status" value="1"/>
</dbReference>
<keyword evidence="11" id="KW-0862">Zinc</keyword>
<dbReference type="PANTHER" id="PTHR22696:SF1">
    <property type="entry name" value="E3 UBIQUITIN-PROTEIN LIGASE RNF26"/>
    <property type="match status" value="1"/>
</dbReference>
<keyword evidence="10" id="KW-0256">Endoplasmic reticulum</keyword>
<comment type="subunit">
    <text evidence="15">Interacts with INCA1. Interacts with TMEM43, ENDOD1, TMEM33 and TMED1 to form a complex capable of modulating innate immune signaling through the cGAS-STING pathway. Interacts with UBE2J1; this interaction is important for SQSTM1 ubiquitination.</text>
</comment>
<feature type="transmembrane region" description="Helical" evidence="19">
    <location>
        <begin position="138"/>
        <end position="160"/>
    </location>
</feature>
<evidence type="ECO:0000256" key="18">
    <source>
        <dbReference type="PROSITE-ProRule" id="PRU00175"/>
    </source>
</evidence>
<dbReference type="AlphaFoldDB" id="A0A401P635"/>
<evidence type="ECO:0000256" key="8">
    <source>
        <dbReference type="ARBA" id="ARBA00022771"/>
    </source>
</evidence>
<evidence type="ECO:0000256" key="16">
    <source>
        <dbReference type="ARBA" id="ARBA00067352"/>
    </source>
</evidence>
<dbReference type="CDD" id="cd16788">
    <property type="entry name" value="mRING-HC-C3HC5_RNF26"/>
    <property type="match status" value="1"/>
</dbReference>
<name>A0A401P635_SCYTO</name>
<dbReference type="GO" id="GO:0061630">
    <property type="term" value="F:ubiquitin protein ligase activity"/>
    <property type="evidence" value="ECO:0007669"/>
    <property type="project" value="UniProtKB-EC"/>
</dbReference>